<accession>A0A640SMJ5</accession>
<evidence type="ECO:0000259" key="2">
    <source>
        <dbReference type="Pfam" id="PF24315"/>
    </source>
</evidence>
<evidence type="ECO:0000313" key="3">
    <source>
        <dbReference type="EMBL" id="GFE12210.1"/>
    </source>
</evidence>
<protein>
    <recommendedName>
        <fullName evidence="2">DUF7489 domain-containing protein</fullName>
    </recommendedName>
</protein>
<dbReference type="EMBL" id="BLIO01000001">
    <property type="protein sequence ID" value="GFE12210.1"/>
    <property type="molecule type" value="Genomic_DNA"/>
</dbReference>
<dbReference type="Pfam" id="PF24315">
    <property type="entry name" value="DUF7489"/>
    <property type="match status" value="1"/>
</dbReference>
<sequence length="90" mass="10066">MTHGSARSAAGPRRLNTMFTSHKAGRDDSWEGVVIDKSRGMLDGSNMYHFVEVRLADGESVKVRISRRLWKSIAVDDRIVKRPGADPARE</sequence>
<dbReference type="AlphaFoldDB" id="A0A640SMJ5"/>
<gene>
    <name evidence="3" type="ORF">Sgleb_02570</name>
</gene>
<reference evidence="3 4" key="1">
    <citation type="submission" date="2019-12" db="EMBL/GenBank/DDBJ databases">
        <title>Whole genome shotgun sequence of Streptomyces hygroscopicus subsp. glebosus NBRC 13786.</title>
        <authorList>
            <person name="Ichikawa N."/>
            <person name="Kimura A."/>
            <person name="Kitahashi Y."/>
            <person name="Komaki H."/>
            <person name="Tamura T."/>
        </authorList>
    </citation>
    <scope>NUCLEOTIDE SEQUENCE [LARGE SCALE GENOMIC DNA]</scope>
    <source>
        <strain evidence="3 4">NBRC 13786</strain>
    </source>
</reference>
<organism evidence="3 4">
    <name type="scientific">Streptomyces glebosus</name>
    <dbReference type="NCBI Taxonomy" id="249580"/>
    <lineage>
        <taxon>Bacteria</taxon>
        <taxon>Bacillati</taxon>
        <taxon>Actinomycetota</taxon>
        <taxon>Actinomycetes</taxon>
        <taxon>Kitasatosporales</taxon>
        <taxon>Streptomycetaceae</taxon>
        <taxon>Streptomyces</taxon>
    </lineage>
</organism>
<evidence type="ECO:0000313" key="4">
    <source>
        <dbReference type="Proteomes" id="UP000430079"/>
    </source>
</evidence>
<comment type="caution">
    <text evidence="3">The sequence shown here is derived from an EMBL/GenBank/DDBJ whole genome shotgun (WGS) entry which is preliminary data.</text>
</comment>
<proteinExistence type="predicted"/>
<keyword evidence="4" id="KW-1185">Reference proteome</keyword>
<dbReference type="Proteomes" id="UP000430079">
    <property type="component" value="Unassembled WGS sequence"/>
</dbReference>
<feature type="region of interest" description="Disordered" evidence="1">
    <location>
        <begin position="1"/>
        <end position="22"/>
    </location>
</feature>
<dbReference type="InterPro" id="IPR055912">
    <property type="entry name" value="DUF7489"/>
</dbReference>
<name>A0A640SMJ5_9ACTN</name>
<feature type="domain" description="DUF7489" evidence="2">
    <location>
        <begin position="26"/>
        <end position="89"/>
    </location>
</feature>
<evidence type="ECO:0000256" key="1">
    <source>
        <dbReference type="SAM" id="MobiDB-lite"/>
    </source>
</evidence>